<keyword evidence="8" id="KW-1185">Reference proteome</keyword>
<keyword evidence="2" id="KW-0805">Transcription regulation</keyword>
<dbReference type="Pfam" id="PF03466">
    <property type="entry name" value="LysR_substrate"/>
    <property type="match status" value="1"/>
</dbReference>
<evidence type="ECO:0000313" key="7">
    <source>
        <dbReference type="EMBL" id="MEZ7516026.1"/>
    </source>
</evidence>
<dbReference type="InterPro" id="IPR000847">
    <property type="entry name" value="LysR_HTH_N"/>
</dbReference>
<dbReference type="CDD" id="cd08411">
    <property type="entry name" value="PBP2_OxyR"/>
    <property type="match status" value="1"/>
</dbReference>
<evidence type="ECO:0000256" key="5">
    <source>
        <dbReference type="ARBA" id="ARBA00023163"/>
    </source>
</evidence>
<protein>
    <submittedName>
        <fullName evidence="7">LysR substrate-binding domain-containing protein</fullName>
    </submittedName>
</protein>
<evidence type="ECO:0000256" key="2">
    <source>
        <dbReference type="ARBA" id="ARBA00023015"/>
    </source>
</evidence>
<keyword evidence="5" id="KW-0804">Transcription</keyword>
<dbReference type="InterPro" id="IPR036388">
    <property type="entry name" value="WH-like_DNA-bd_sf"/>
</dbReference>
<sequence length="307" mass="35001">MTIQQLEYVVALDTYRHFVTAAEKCFVTQPTITIQVKKLEDEIGFAIFDKSNSPFIPTDLGEMFVRKSKIILREVSDLKNMVNTELSNLEGEFKVGVLPTISPYLIPLISGSFSQKYPKSILRIEEMQSEAIIAALQKKEIDIGILVTPISEPYIREINLYNEPFVFYGQQLDALSTKKAISAQDVEHLEDVWLLENGHCFRNQVLNICNNTDNNKSIKFQSGSIEALKRMVDNYGGFTLVPEMAISKSDQGCSINFTDPKPIREVSLVVHHSFSKDTLIEALRSEILEKIPNDFIKKKNFMKINWR</sequence>
<dbReference type="Gene3D" id="1.10.10.10">
    <property type="entry name" value="Winged helix-like DNA-binding domain superfamily/Winged helix DNA-binding domain"/>
    <property type="match status" value="1"/>
</dbReference>
<organism evidence="7 8">
    <name type="scientific">Flavobacterium frigidarium</name>
    <dbReference type="NCBI Taxonomy" id="99286"/>
    <lineage>
        <taxon>Bacteria</taxon>
        <taxon>Pseudomonadati</taxon>
        <taxon>Bacteroidota</taxon>
        <taxon>Flavobacteriia</taxon>
        <taxon>Flavobacteriales</taxon>
        <taxon>Flavobacteriaceae</taxon>
        <taxon>Flavobacterium</taxon>
    </lineage>
</organism>
<gene>
    <name evidence="7" type="ORF">QO192_12120</name>
</gene>
<dbReference type="PRINTS" id="PR00039">
    <property type="entry name" value="HTHLYSR"/>
</dbReference>
<dbReference type="PROSITE" id="PS50931">
    <property type="entry name" value="HTH_LYSR"/>
    <property type="match status" value="1"/>
</dbReference>
<evidence type="ECO:0000256" key="1">
    <source>
        <dbReference type="ARBA" id="ARBA00009437"/>
    </source>
</evidence>
<dbReference type="InterPro" id="IPR036390">
    <property type="entry name" value="WH_DNA-bd_sf"/>
</dbReference>
<dbReference type="RefSeq" id="WP_371570944.1">
    <property type="nucleotide sequence ID" value="NZ_JASMRN010000009.1"/>
</dbReference>
<evidence type="ECO:0000256" key="3">
    <source>
        <dbReference type="ARBA" id="ARBA00023125"/>
    </source>
</evidence>
<dbReference type="EMBL" id="JASMRN010000009">
    <property type="protein sequence ID" value="MEZ7516026.1"/>
    <property type="molecule type" value="Genomic_DNA"/>
</dbReference>
<proteinExistence type="inferred from homology"/>
<dbReference type="PANTHER" id="PTHR30346:SF26">
    <property type="entry name" value="HYDROGEN PEROXIDE-INDUCIBLE GENES ACTIVATOR"/>
    <property type="match status" value="1"/>
</dbReference>
<dbReference type="Gene3D" id="3.40.190.10">
    <property type="entry name" value="Periplasmic binding protein-like II"/>
    <property type="match status" value="2"/>
</dbReference>
<comment type="similarity">
    <text evidence="1">Belongs to the LysR transcriptional regulatory family.</text>
</comment>
<dbReference type="SUPFAM" id="SSF53850">
    <property type="entry name" value="Periplasmic binding protein-like II"/>
    <property type="match status" value="1"/>
</dbReference>
<evidence type="ECO:0000259" key="6">
    <source>
        <dbReference type="PROSITE" id="PS50931"/>
    </source>
</evidence>
<name>A0ABV4KEI2_9FLAO</name>
<dbReference type="InterPro" id="IPR005119">
    <property type="entry name" value="LysR_subst-bd"/>
</dbReference>
<comment type="caution">
    <text evidence="7">The sequence shown here is derived from an EMBL/GenBank/DDBJ whole genome shotgun (WGS) entry which is preliminary data.</text>
</comment>
<dbReference type="Proteomes" id="UP001568894">
    <property type="component" value="Unassembled WGS sequence"/>
</dbReference>
<feature type="domain" description="HTH lysR-type" evidence="6">
    <location>
        <begin position="1"/>
        <end position="58"/>
    </location>
</feature>
<evidence type="ECO:0000313" key="8">
    <source>
        <dbReference type="Proteomes" id="UP001568894"/>
    </source>
</evidence>
<keyword evidence="3" id="KW-0238">DNA-binding</keyword>
<evidence type="ECO:0000256" key="4">
    <source>
        <dbReference type="ARBA" id="ARBA00023159"/>
    </source>
</evidence>
<reference evidence="7 8" key="1">
    <citation type="submission" date="2023-05" db="EMBL/GenBank/DDBJ databases">
        <title>Adaptations of aquatic viruses from atmosphere-close ecosystems of the Central Arctic Ocean.</title>
        <authorList>
            <person name="Rahlff J."/>
            <person name="Holmfeldt K."/>
        </authorList>
    </citation>
    <scope>NUCLEOTIDE SEQUENCE [LARGE SCALE GENOMIC DNA]</scope>
    <source>
        <strain evidence="7 8">Arc14</strain>
    </source>
</reference>
<dbReference type="PANTHER" id="PTHR30346">
    <property type="entry name" value="TRANSCRIPTIONAL DUAL REGULATOR HCAR-RELATED"/>
    <property type="match status" value="1"/>
</dbReference>
<dbReference type="Pfam" id="PF00126">
    <property type="entry name" value="HTH_1"/>
    <property type="match status" value="1"/>
</dbReference>
<keyword evidence="4" id="KW-0010">Activator</keyword>
<accession>A0ABV4KEI2</accession>
<dbReference type="SUPFAM" id="SSF46785">
    <property type="entry name" value="Winged helix' DNA-binding domain"/>
    <property type="match status" value="1"/>
</dbReference>